<dbReference type="Gene3D" id="3.10.450.350">
    <property type="match status" value="2"/>
</dbReference>
<comment type="cofactor">
    <cofactor evidence="1">
        <name>Zn(2+)</name>
        <dbReference type="ChEBI" id="CHEBI:29105"/>
    </cofactor>
</comment>
<evidence type="ECO:0000259" key="10">
    <source>
        <dbReference type="Pfam" id="PF19425"/>
    </source>
</evidence>
<comment type="subcellular location">
    <subcellularLocation>
        <location evidence="2">Cell envelope</location>
    </subcellularLocation>
</comment>
<keyword evidence="4" id="KW-0479">Metal-binding</keyword>
<keyword evidence="6" id="KW-0862">Zinc</keyword>
<evidence type="ECO:0000256" key="7">
    <source>
        <dbReference type="ARBA" id="ARBA00023049"/>
    </source>
</evidence>
<keyword evidence="8" id="KW-1133">Transmembrane helix</keyword>
<dbReference type="InterPro" id="IPR045834">
    <property type="entry name" value="Csd3_N2"/>
</dbReference>
<dbReference type="Proteomes" id="UP000480684">
    <property type="component" value="Unassembled WGS sequence"/>
</dbReference>
<proteinExistence type="predicted"/>
<evidence type="ECO:0000256" key="4">
    <source>
        <dbReference type="ARBA" id="ARBA00022723"/>
    </source>
</evidence>
<gene>
    <name evidence="11" type="ORF">G4223_13070</name>
</gene>
<comment type="caution">
    <text evidence="11">The sequence shown here is derived from an EMBL/GenBank/DDBJ whole genome shotgun (WGS) entry which is preliminary data.</text>
</comment>
<keyword evidence="7" id="KW-0482">Metalloprotease</keyword>
<organism evidence="11 12">
    <name type="scientific">Magnetospirillum aberrantis SpK</name>
    <dbReference type="NCBI Taxonomy" id="908842"/>
    <lineage>
        <taxon>Bacteria</taxon>
        <taxon>Pseudomonadati</taxon>
        <taxon>Pseudomonadota</taxon>
        <taxon>Alphaproteobacteria</taxon>
        <taxon>Rhodospirillales</taxon>
        <taxon>Rhodospirillaceae</taxon>
        <taxon>Magnetospirillum</taxon>
    </lineage>
</organism>
<dbReference type="EMBL" id="JAAIYP010000039">
    <property type="protein sequence ID" value="NFV81043.1"/>
    <property type="molecule type" value="Genomic_DNA"/>
</dbReference>
<evidence type="ECO:0000256" key="2">
    <source>
        <dbReference type="ARBA" id="ARBA00004196"/>
    </source>
</evidence>
<dbReference type="InterPro" id="IPR011055">
    <property type="entry name" value="Dup_hybrid_motif"/>
</dbReference>
<evidence type="ECO:0000256" key="3">
    <source>
        <dbReference type="ARBA" id="ARBA00022670"/>
    </source>
</evidence>
<keyword evidence="12" id="KW-1185">Reference proteome</keyword>
<dbReference type="RefSeq" id="WP_163680433.1">
    <property type="nucleotide sequence ID" value="NZ_JAAIYP010000039.1"/>
</dbReference>
<dbReference type="SUPFAM" id="SSF51261">
    <property type="entry name" value="Duplicated hybrid motif"/>
    <property type="match status" value="1"/>
</dbReference>
<dbReference type="CDD" id="cd12797">
    <property type="entry name" value="M23_peptidase"/>
    <property type="match status" value="1"/>
</dbReference>
<evidence type="ECO:0000259" key="9">
    <source>
        <dbReference type="Pfam" id="PF01551"/>
    </source>
</evidence>
<name>A0A7C9QUJ7_9PROT</name>
<dbReference type="GO" id="GO:0006508">
    <property type="term" value="P:proteolysis"/>
    <property type="evidence" value="ECO:0007669"/>
    <property type="project" value="UniProtKB-KW"/>
</dbReference>
<dbReference type="InterPro" id="IPR050570">
    <property type="entry name" value="Cell_wall_metabolism_enzyme"/>
</dbReference>
<dbReference type="FunFam" id="2.70.70.10:FF:000006">
    <property type="entry name" value="M23 family peptidase"/>
    <property type="match status" value="1"/>
</dbReference>
<evidence type="ECO:0000313" key="11">
    <source>
        <dbReference type="EMBL" id="NFV81043.1"/>
    </source>
</evidence>
<reference evidence="11 12" key="1">
    <citation type="submission" date="2020-02" db="EMBL/GenBank/DDBJ databases">
        <authorList>
            <person name="Dziuba M."/>
            <person name="Kuznetsov B."/>
            <person name="Mardanov A."/>
            <person name="Ravin N."/>
            <person name="Grouzdev D."/>
        </authorList>
    </citation>
    <scope>NUCLEOTIDE SEQUENCE [LARGE SCALE GENOMIC DNA]</scope>
    <source>
        <strain evidence="11 12">SpK</strain>
    </source>
</reference>
<evidence type="ECO:0000256" key="1">
    <source>
        <dbReference type="ARBA" id="ARBA00001947"/>
    </source>
</evidence>
<dbReference type="Pfam" id="PF19425">
    <property type="entry name" value="Csd3_N2"/>
    <property type="match status" value="1"/>
</dbReference>
<keyword evidence="5" id="KW-0378">Hydrolase</keyword>
<dbReference type="GO" id="GO:0030313">
    <property type="term" value="C:cell envelope"/>
    <property type="evidence" value="ECO:0007669"/>
    <property type="project" value="UniProtKB-SubCell"/>
</dbReference>
<dbReference type="AlphaFoldDB" id="A0A7C9QUJ7"/>
<dbReference type="GO" id="GO:0004222">
    <property type="term" value="F:metalloendopeptidase activity"/>
    <property type="evidence" value="ECO:0007669"/>
    <property type="project" value="TreeGrafter"/>
</dbReference>
<protein>
    <submittedName>
        <fullName evidence="11">Peptidoglycan DD-metalloendopeptidase family protein</fullName>
    </submittedName>
</protein>
<dbReference type="InterPro" id="IPR016047">
    <property type="entry name" value="M23ase_b-sheet_dom"/>
</dbReference>
<dbReference type="PANTHER" id="PTHR21666">
    <property type="entry name" value="PEPTIDASE-RELATED"/>
    <property type="match status" value="1"/>
</dbReference>
<dbReference type="Gene3D" id="2.70.70.10">
    <property type="entry name" value="Glucose Permease (Domain IIA)"/>
    <property type="match status" value="1"/>
</dbReference>
<feature type="domain" description="Csd3-like second N-terminal" evidence="10">
    <location>
        <begin position="181"/>
        <end position="298"/>
    </location>
</feature>
<accession>A0A7C9QUJ7</accession>
<sequence>MRNHLRAKIKRSLKAAGVVGLVGIGVLLAARPFVQFGDSDTPLDATPPAYVDLEAEHSVRAEQIASDSELEDRATRPVENHVQVASGDTLMDVLIRAGVDVSDASLAIDALRDVYNPRGLRAGQKVTVTFDKPSHGFGIGGFTKVSLHADPIREVMAQRTESGSFQGIEAQRQVRREIAHYSGTIKSSLFESAQSAGIPAQIIVAMIKALSYDVDFQRDIQAGNTFDVMFEAFYDTKGKLARSGEMLYASVGLGGLPIAMYRFERDGGVVEYFNEKGESVRKALLKTPVDGARITSGFGMRNHPILGFTKMHKGIDFGVPPGTPIQAAGDGIVEMAGANGAYGNYVRIRHGNGFATAYAHMSRIAVGMKSGKRVGQGQIIGFVGSTGRSTGPHLHYEVLKGNSQINPLSVKMPTSTRLEGRDLARFNAIKRETDTLLAKIAPSTRVAANSIKSGALTN</sequence>
<keyword evidence="8" id="KW-0472">Membrane</keyword>
<feature type="domain" description="M23ase beta-sheet core" evidence="9">
    <location>
        <begin position="310"/>
        <end position="407"/>
    </location>
</feature>
<evidence type="ECO:0000256" key="6">
    <source>
        <dbReference type="ARBA" id="ARBA00022833"/>
    </source>
</evidence>
<feature type="transmembrane region" description="Helical" evidence="8">
    <location>
        <begin position="12"/>
        <end position="34"/>
    </location>
</feature>
<evidence type="ECO:0000313" key="12">
    <source>
        <dbReference type="Proteomes" id="UP000480684"/>
    </source>
</evidence>
<keyword evidence="3" id="KW-0645">Protease</keyword>
<dbReference type="PANTHER" id="PTHR21666:SF288">
    <property type="entry name" value="CELL DIVISION PROTEIN YTFB"/>
    <property type="match status" value="1"/>
</dbReference>
<evidence type="ECO:0000256" key="8">
    <source>
        <dbReference type="SAM" id="Phobius"/>
    </source>
</evidence>
<dbReference type="Pfam" id="PF01551">
    <property type="entry name" value="Peptidase_M23"/>
    <property type="match status" value="1"/>
</dbReference>
<keyword evidence="8" id="KW-0812">Transmembrane</keyword>
<dbReference type="GO" id="GO:0046872">
    <property type="term" value="F:metal ion binding"/>
    <property type="evidence" value="ECO:0007669"/>
    <property type="project" value="UniProtKB-KW"/>
</dbReference>
<evidence type="ECO:0000256" key="5">
    <source>
        <dbReference type="ARBA" id="ARBA00022801"/>
    </source>
</evidence>